<sequence length="123" mass="13790">PFATTPSCDIHRTASSQRLKSQYAFVRLTKSTRPVERVPGSKANRTRRAWRGRDRGDACARGEPRRGASQWSLPLNWKLRFGTVKCRFSTHVLTPRSALYTRVVAVRDSRGEGGVSNCVTANE</sequence>
<evidence type="ECO:0000256" key="1">
    <source>
        <dbReference type="SAM" id="MobiDB-lite"/>
    </source>
</evidence>
<dbReference type="AlphaFoldDB" id="A0A0L7QY15"/>
<evidence type="ECO:0000313" key="2">
    <source>
        <dbReference type="EMBL" id="KOC63510.1"/>
    </source>
</evidence>
<organism evidence="2 3">
    <name type="scientific">Habropoda laboriosa</name>
    <dbReference type="NCBI Taxonomy" id="597456"/>
    <lineage>
        <taxon>Eukaryota</taxon>
        <taxon>Metazoa</taxon>
        <taxon>Ecdysozoa</taxon>
        <taxon>Arthropoda</taxon>
        <taxon>Hexapoda</taxon>
        <taxon>Insecta</taxon>
        <taxon>Pterygota</taxon>
        <taxon>Neoptera</taxon>
        <taxon>Endopterygota</taxon>
        <taxon>Hymenoptera</taxon>
        <taxon>Apocrita</taxon>
        <taxon>Aculeata</taxon>
        <taxon>Apoidea</taxon>
        <taxon>Anthophila</taxon>
        <taxon>Apidae</taxon>
        <taxon>Habropoda</taxon>
    </lineage>
</organism>
<dbReference type="EMBL" id="KQ414697">
    <property type="protein sequence ID" value="KOC63510.1"/>
    <property type="molecule type" value="Genomic_DNA"/>
</dbReference>
<keyword evidence="3" id="KW-1185">Reference proteome</keyword>
<feature type="compositionally biased region" description="Basic and acidic residues" evidence="1">
    <location>
        <begin position="51"/>
        <end position="66"/>
    </location>
</feature>
<name>A0A0L7QY15_9HYME</name>
<evidence type="ECO:0000313" key="3">
    <source>
        <dbReference type="Proteomes" id="UP000053825"/>
    </source>
</evidence>
<protein>
    <submittedName>
        <fullName evidence="2">Uncharacterized protein</fullName>
    </submittedName>
</protein>
<feature type="region of interest" description="Disordered" evidence="1">
    <location>
        <begin position="34"/>
        <end position="68"/>
    </location>
</feature>
<feature type="non-terminal residue" evidence="2">
    <location>
        <position position="1"/>
    </location>
</feature>
<reference evidence="2 3" key="1">
    <citation type="submission" date="2015-07" db="EMBL/GenBank/DDBJ databases">
        <title>The genome of Habropoda laboriosa.</title>
        <authorList>
            <person name="Pan H."/>
            <person name="Kapheim K."/>
        </authorList>
    </citation>
    <scope>NUCLEOTIDE SEQUENCE [LARGE SCALE GENOMIC DNA]</scope>
    <source>
        <strain evidence="2">0110345459</strain>
    </source>
</reference>
<accession>A0A0L7QY15</accession>
<gene>
    <name evidence="2" type="ORF">WH47_03155</name>
</gene>
<proteinExistence type="predicted"/>
<dbReference type="Proteomes" id="UP000053825">
    <property type="component" value="Unassembled WGS sequence"/>
</dbReference>